<dbReference type="InterPro" id="IPR007627">
    <property type="entry name" value="RNA_pol_sigma70_r2"/>
</dbReference>
<comment type="caution">
    <text evidence="7">The sequence shown here is derived from an EMBL/GenBank/DDBJ whole genome shotgun (WGS) entry which is preliminary data.</text>
</comment>
<gene>
    <name evidence="7" type="ORF">A8709_19150</name>
</gene>
<dbReference type="NCBIfam" id="TIGR02937">
    <property type="entry name" value="sigma70-ECF"/>
    <property type="match status" value="1"/>
</dbReference>
<accession>A0A1C0ZZZ2</accession>
<keyword evidence="8" id="KW-1185">Reference proteome</keyword>
<keyword evidence="2" id="KW-0805">Transcription regulation</keyword>
<evidence type="ECO:0000256" key="4">
    <source>
        <dbReference type="ARBA" id="ARBA00023163"/>
    </source>
</evidence>
<dbReference type="RefSeq" id="WP_065853765.1">
    <property type="nucleotide sequence ID" value="NZ_LYPC01000022.1"/>
</dbReference>
<dbReference type="PANTHER" id="PTHR43133">
    <property type="entry name" value="RNA POLYMERASE ECF-TYPE SIGMA FACTO"/>
    <property type="match status" value="1"/>
</dbReference>
<comment type="similarity">
    <text evidence="1">Belongs to the sigma-70 factor family. ECF subfamily.</text>
</comment>
<dbReference type="PANTHER" id="PTHR43133:SF51">
    <property type="entry name" value="RNA POLYMERASE SIGMA FACTOR"/>
    <property type="match status" value="1"/>
</dbReference>
<dbReference type="AlphaFoldDB" id="A0A1C0ZZZ2"/>
<dbReference type="SUPFAM" id="SSF88659">
    <property type="entry name" value="Sigma3 and sigma4 domains of RNA polymerase sigma factors"/>
    <property type="match status" value="1"/>
</dbReference>
<dbReference type="Pfam" id="PF04542">
    <property type="entry name" value="Sigma70_r2"/>
    <property type="match status" value="1"/>
</dbReference>
<dbReference type="SUPFAM" id="SSF88946">
    <property type="entry name" value="Sigma2 domain of RNA polymerase sigma factors"/>
    <property type="match status" value="1"/>
</dbReference>
<evidence type="ECO:0000259" key="6">
    <source>
        <dbReference type="Pfam" id="PF08281"/>
    </source>
</evidence>
<feature type="domain" description="RNA polymerase sigma-70 region 2" evidence="5">
    <location>
        <begin position="25"/>
        <end position="91"/>
    </location>
</feature>
<dbReference type="GO" id="GO:0003677">
    <property type="term" value="F:DNA binding"/>
    <property type="evidence" value="ECO:0007669"/>
    <property type="project" value="InterPro"/>
</dbReference>
<feature type="domain" description="RNA polymerase sigma factor 70 region 4 type 2" evidence="6">
    <location>
        <begin position="114"/>
        <end position="165"/>
    </location>
</feature>
<dbReference type="Gene3D" id="1.10.1740.10">
    <property type="match status" value="1"/>
</dbReference>
<protein>
    <recommendedName>
        <fullName evidence="9">RNA polymerase sigma-70 region 2 domain-containing protein</fullName>
    </recommendedName>
</protein>
<reference evidence="8" key="1">
    <citation type="submission" date="2016-05" db="EMBL/GenBank/DDBJ databases">
        <title>Paenibacillus oryzae. sp. nov., isolated from the rice root.</title>
        <authorList>
            <person name="Zhang J."/>
            <person name="Zhang X."/>
        </authorList>
    </citation>
    <scope>NUCLEOTIDE SEQUENCE [LARGE SCALE GENOMIC DNA]</scope>
    <source>
        <strain evidence="8">KCTC13222</strain>
    </source>
</reference>
<dbReference type="InterPro" id="IPR014284">
    <property type="entry name" value="RNA_pol_sigma-70_dom"/>
</dbReference>
<name>A0A1C0ZZZ2_9BACL</name>
<dbReference type="GO" id="GO:0016987">
    <property type="term" value="F:sigma factor activity"/>
    <property type="evidence" value="ECO:0007669"/>
    <property type="project" value="UniProtKB-KW"/>
</dbReference>
<evidence type="ECO:0000256" key="3">
    <source>
        <dbReference type="ARBA" id="ARBA00023082"/>
    </source>
</evidence>
<evidence type="ECO:0000256" key="1">
    <source>
        <dbReference type="ARBA" id="ARBA00010641"/>
    </source>
</evidence>
<dbReference type="InterPro" id="IPR013325">
    <property type="entry name" value="RNA_pol_sigma_r2"/>
</dbReference>
<dbReference type="InterPro" id="IPR013324">
    <property type="entry name" value="RNA_pol_sigma_r3/r4-like"/>
</dbReference>
<keyword evidence="4" id="KW-0804">Transcription</keyword>
<evidence type="ECO:0000313" key="7">
    <source>
        <dbReference type="EMBL" id="OCT13704.1"/>
    </source>
</evidence>
<evidence type="ECO:0000313" key="8">
    <source>
        <dbReference type="Proteomes" id="UP000093309"/>
    </source>
</evidence>
<dbReference type="InterPro" id="IPR039425">
    <property type="entry name" value="RNA_pol_sigma-70-like"/>
</dbReference>
<dbReference type="OrthoDB" id="2960956at2"/>
<dbReference type="Proteomes" id="UP000093309">
    <property type="component" value="Unassembled WGS sequence"/>
</dbReference>
<organism evidence="7 8">
    <name type="scientific">Paenibacillus pectinilyticus</name>
    <dbReference type="NCBI Taxonomy" id="512399"/>
    <lineage>
        <taxon>Bacteria</taxon>
        <taxon>Bacillati</taxon>
        <taxon>Bacillota</taxon>
        <taxon>Bacilli</taxon>
        <taxon>Bacillales</taxon>
        <taxon>Paenibacillaceae</taxon>
        <taxon>Paenibacillus</taxon>
    </lineage>
</organism>
<keyword evidence="3" id="KW-0731">Sigma factor</keyword>
<proteinExistence type="inferred from homology"/>
<dbReference type="Pfam" id="PF08281">
    <property type="entry name" value="Sigma70_r4_2"/>
    <property type="match status" value="1"/>
</dbReference>
<dbReference type="Gene3D" id="1.10.10.10">
    <property type="entry name" value="Winged helix-like DNA-binding domain superfamily/Winged helix DNA-binding domain"/>
    <property type="match status" value="1"/>
</dbReference>
<evidence type="ECO:0008006" key="9">
    <source>
        <dbReference type="Google" id="ProtNLM"/>
    </source>
</evidence>
<dbReference type="EMBL" id="LYPC01000022">
    <property type="protein sequence ID" value="OCT13704.1"/>
    <property type="molecule type" value="Genomic_DNA"/>
</dbReference>
<evidence type="ECO:0000256" key="2">
    <source>
        <dbReference type="ARBA" id="ARBA00023015"/>
    </source>
</evidence>
<sequence length="502" mass="56867">MEKELDLPELIRLVKDGDQAALSLLINRFQSVALSWSKAIVRDEHIAEDVVQEAFLRLTSHIQNLQDDEKFTAWFRLMVRRLSMNAIRGAAHQREWVTDELPEEEWNEELKDEEQFRNALDHLSKQAKDVLTVSAYEEASPDELAVRFGMNKSNVYNVLSRARVKANEERFRHEISRYLQVRREKNLPTGTQLANPNYKSPYAFLSIMLGEALHFAEENKTFTYTELMGISGEAFRLNVATGCRWQGISTFDWSYSANQTLERLGIAGSCFGRPQRTTITPEQLVHMLSLIHMSLDKGIPVIVRNQQINEWGYITGYSDPKQLLRYMGCNGTEQTLRYDQLGRTGEEQPLFILAIKGRSAPAQTGLAALRAIAAHARGKEPALEGYAFGLTGYPHWIDAVQSGALDLHGHAYQVAILAEARLQAAKYLQLLSETMNRHSDKLVLVEAAACYRNVSEVFRKLYPSFPFGYGGSSAGRLEAIQRGLQAAWESERQGIERIQSIL</sequence>
<dbReference type="STRING" id="512399.A8709_19150"/>
<evidence type="ECO:0000259" key="5">
    <source>
        <dbReference type="Pfam" id="PF04542"/>
    </source>
</evidence>
<dbReference type="GO" id="GO:0006352">
    <property type="term" value="P:DNA-templated transcription initiation"/>
    <property type="evidence" value="ECO:0007669"/>
    <property type="project" value="InterPro"/>
</dbReference>
<dbReference type="InterPro" id="IPR036388">
    <property type="entry name" value="WH-like_DNA-bd_sf"/>
</dbReference>
<dbReference type="InterPro" id="IPR013249">
    <property type="entry name" value="RNA_pol_sigma70_r4_t2"/>
</dbReference>